<protein>
    <submittedName>
        <fullName evidence="9">TDT family transporter</fullName>
    </submittedName>
</protein>
<gene>
    <name evidence="9" type="ORF">ABII15_07390</name>
</gene>
<keyword evidence="4" id="KW-1003">Cell membrane</keyword>
<comment type="subcellular location">
    <subcellularLocation>
        <location evidence="1">Cell membrane</location>
        <topology evidence="1">Multi-pass membrane protein</topology>
    </subcellularLocation>
</comment>
<dbReference type="Gene3D" id="1.50.10.150">
    <property type="entry name" value="Voltage-dependent anion channel"/>
    <property type="match status" value="1"/>
</dbReference>
<dbReference type="GO" id="GO:0005886">
    <property type="term" value="C:plasma membrane"/>
    <property type="evidence" value="ECO:0007669"/>
    <property type="project" value="UniProtKB-SubCell"/>
</dbReference>
<dbReference type="EMBL" id="CP159534">
    <property type="protein sequence ID" value="XCJ69794.1"/>
    <property type="molecule type" value="Genomic_DNA"/>
</dbReference>
<evidence type="ECO:0000256" key="4">
    <source>
        <dbReference type="ARBA" id="ARBA00022475"/>
    </source>
</evidence>
<accession>A0AAU8IN28</accession>
<sequence length="378" mass="39014">MVTAAQPHALPATGVPSVRAAAVRHLGPNWYAAVMGTAIVANAGATLPAGFPGLRTGCTVVWALSCVALVAVLAARALHWTHHRDQARAHLLDPAVAPFYGCLSMALLAVGAGTLLVGRDWIGLGAAVAVDTVLFVAGTAVGLAAAVAIPYLMVVRHRIEPGQASPVWLLPVVAPMVSAAVGPLLVPHLPAGQWQESFLFVCYAMFGLSLLATLVMLPVIFARLVTAGPLPLLLTPTLFLVLGPLGQSTTAANKFADVAGGVLPASYAHGFTAFAVLYGVPVMGFAMLWLAFALAMVVRARREGMGFAMTWWAFTFPVGTCVTGAEGLGKHTGLAVFDGLALVLYAALVAAWAVASVRTIRGLLDGRLLAAPGTPRTP</sequence>
<feature type="transmembrane region" description="Helical" evidence="8">
    <location>
        <begin position="167"/>
        <end position="186"/>
    </location>
</feature>
<keyword evidence="7 8" id="KW-0472">Membrane</keyword>
<dbReference type="PANTHER" id="PTHR31686:SF1">
    <property type="entry name" value="SULFITE EFFLUX PUMP SSU1"/>
    <property type="match status" value="1"/>
</dbReference>
<feature type="transmembrane region" description="Helical" evidence="8">
    <location>
        <begin position="59"/>
        <end position="78"/>
    </location>
</feature>
<keyword evidence="3" id="KW-0813">Transport</keyword>
<keyword evidence="6 8" id="KW-1133">Transmembrane helix</keyword>
<organism evidence="9">
    <name type="scientific">Streptomyces tabacisoli</name>
    <dbReference type="NCBI Taxonomy" id="3156398"/>
    <lineage>
        <taxon>Bacteria</taxon>
        <taxon>Bacillati</taxon>
        <taxon>Actinomycetota</taxon>
        <taxon>Actinomycetes</taxon>
        <taxon>Kitasatosporales</taxon>
        <taxon>Streptomycetaceae</taxon>
        <taxon>Streptomyces</taxon>
    </lineage>
</organism>
<proteinExistence type="inferred from homology"/>
<feature type="transmembrane region" description="Helical" evidence="8">
    <location>
        <begin position="267"/>
        <end position="297"/>
    </location>
</feature>
<evidence type="ECO:0000256" key="7">
    <source>
        <dbReference type="ARBA" id="ARBA00023136"/>
    </source>
</evidence>
<feature type="transmembrane region" description="Helical" evidence="8">
    <location>
        <begin position="99"/>
        <end position="118"/>
    </location>
</feature>
<feature type="transmembrane region" description="Helical" evidence="8">
    <location>
        <begin position="309"/>
        <end position="328"/>
    </location>
</feature>
<feature type="transmembrane region" description="Helical" evidence="8">
    <location>
        <begin position="229"/>
        <end position="247"/>
    </location>
</feature>
<dbReference type="GO" id="GO:0055085">
    <property type="term" value="P:transmembrane transport"/>
    <property type="evidence" value="ECO:0007669"/>
    <property type="project" value="InterPro"/>
</dbReference>
<dbReference type="InterPro" id="IPR038665">
    <property type="entry name" value="Voltage-dep_anion_channel_sf"/>
</dbReference>
<reference evidence="9" key="1">
    <citation type="submission" date="2024-06" db="EMBL/GenBank/DDBJ databases">
        <title>Streptomyces sp. strain HUAS MG91 genome sequences.</title>
        <authorList>
            <person name="Mo P."/>
        </authorList>
    </citation>
    <scope>NUCLEOTIDE SEQUENCE</scope>
    <source>
        <strain evidence="9">HUAS MG91</strain>
    </source>
</reference>
<dbReference type="AlphaFoldDB" id="A0AAU8IN28"/>
<dbReference type="InterPro" id="IPR004695">
    <property type="entry name" value="SLAC1/Mae1/Ssu1/TehA"/>
</dbReference>
<dbReference type="KEGG" id="stac:ABII15_07390"/>
<name>A0AAU8IN28_9ACTN</name>
<evidence type="ECO:0000313" key="9">
    <source>
        <dbReference type="EMBL" id="XCJ69794.1"/>
    </source>
</evidence>
<feature type="transmembrane region" description="Helical" evidence="8">
    <location>
        <begin position="198"/>
        <end position="222"/>
    </location>
</feature>
<feature type="transmembrane region" description="Helical" evidence="8">
    <location>
        <begin position="334"/>
        <end position="355"/>
    </location>
</feature>
<dbReference type="CDD" id="cd09320">
    <property type="entry name" value="TDT_like_2"/>
    <property type="match status" value="1"/>
</dbReference>
<dbReference type="Pfam" id="PF03595">
    <property type="entry name" value="SLAC1"/>
    <property type="match status" value="1"/>
</dbReference>
<evidence type="ECO:0000256" key="2">
    <source>
        <dbReference type="ARBA" id="ARBA00008566"/>
    </source>
</evidence>
<evidence type="ECO:0000256" key="6">
    <source>
        <dbReference type="ARBA" id="ARBA00022989"/>
    </source>
</evidence>
<comment type="similarity">
    <text evidence="2">Belongs to the tellurite-resistance/dicarboxylate transporter (TDT) family.</text>
</comment>
<evidence type="ECO:0000256" key="3">
    <source>
        <dbReference type="ARBA" id="ARBA00022448"/>
    </source>
</evidence>
<feature type="transmembrane region" description="Helical" evidence="8">
    <location>
        <begin position="29"/>
        <end position="47"/>
    </location>
</feature>
<keyword evidence="5 8" id="KW-0812">Transmembrane</keyword>
<evidence type="ECO:0000256" key="8">
    <source>
        <dbReference type="SAM" id="Phobius"/>
    </source>
</evidence>
<evidence type="ECO:0000256" key="1">
    <source>
        <dbReference type="ARBA" id="ARBA00004651"/>
    </source>
</evidence>
<feature type="transmembrane region" description="Helical" evidence="8">
    <location>
        <begin position="124"/>
        <end position="155"/>
    </location>
</feature>
<evidence type="ECO:0000256" key="5">
    <source>
        <dbReference type="ARBA" id="ARBA00022692"/>
    </source>
</evidence>
<dbReference type="RefSeq" id="WP_353941461.1">
    <property type="nucleotide sequence ID" value="NZ_CP159534.1"/>
</dbReference>
<dbReference type="PANTHER" id="PTHR31686">
    <property type="match status" value="1"/>
</dbReference>
<dbReference type="InterPro" id="IPR051629">
    <property type="entry name" value="Sulfite_efflux_TDT"/>
</dbReference>